<dbReference type="CDD" id="cd03138">
    <property type="entry name" value="GATase1_AraC_2"/>
    <property type="match status" value="1"/>
</dbReference>
<dbReference type="GO" id="GO:0003700">
    <property type="term" value="F:DNA-binding transcription factor activity"/>
    <property type="evidence" value="ECO:0007669"/>
    <property type="project" value="InterPro"/>
</dbReference>
<proteinExistence type="predicted"/>
<dbReference type="PANTHER" id="PTHR43130:SF11">
    <property type="entry name" value="TRANSCRIPTIONAL REGULATORY PROTEIN"/>
    <property type="match status" value="1"/>
</dbReference>
<evidence type="ECO:0000259" key="3">
    <source>
        <dbReference type="PROSITE" id="PS01124"/>
    </source>
</evidence>
<evidence type="ECO:0000256" key="2">
    <source>
        <dbReference type="ARBA" id="ARBA00023163"/>
    </source>
</evidence>
<comment type="caution">
    <text evidence="4">The sequence shown here is derived from an EMBL/GenBank/DDBJ whole genome shotgun (WGS) entry which is preliminary data.</text>
</comment>
<dbReference type="Gene3D" id="1.10.10.60">
    <property type="entry name" value="Homeodomain-like"/>
    <property type="match status" value="1"/>
</dbReference>
<dbReference type="Pfam" id="PF12833">
    <property type="entry name" value="HTH_18"/>
    <property type="match status" value="1"/>
</dbReference>
<feature type="domain" description="HTH araC/xylS-type" evidence="3">
    <location>
        <begin position="238"/>
        <end position="336"/>
    </location>
</feature>
<dbReference type="InterPro" id="IPR052158">
    <property type="entry name" value="INH-QAR"/>
</dbReference>
<dbReference type="STRING" id="1517416.IDAT_12540"/>
<evidence type="ECO:0000313" key="5">
    <source>
        <dbReference type="Proteomes" id="UP000053718"/>
    </source>
</evidence>
<keyword evidence="1" id="KW-0805">Transcription regulation</keyword>
<dbReference type="SUPFAM" id="SSF46689">
    <property type="entry name" value="Homeodomain-like"/>
    <property type="match status" value="1"/>
</dbReference>
<evidence type="ECO:0000256" key="1">
    <source>
        <dbReference type="ARBA" id="ARBA00023015"/>
    </source>
</evidence>
<dbReference type="PROSITE" id="PS01124">
    <property type="entry name" value="HTH_ARAC_FAMILY_2"/>
    <property type="match status" value="1"/>
</dbReference>
<dbReference type="InterPro" id="IPR018060">
    <property type="entry name" value="HTH_AraC"/>
</dbReference>
<dbReference type="AlphaFoldDB" id="A0A094J5K8"/>
<sequence>MTTIYIDKNDNFDIIIAMKLHILVCDGVFDLGLAALTDTVGLANAMSSSLPQAPAHIELTLVGVRRRILTAQGLTVPVVTARGVPEPDVVLVPAFGDKMPDTLSARLTRPDVPDAVAALQLWSTAGAHLGAACSGSFLLAESGLLDGHRATTSWWLGPMFRQRYPNVTLDESRMLVNSTRFTTAGAALAHVDLALRIIRGRSPALAALVARYLLVEARSSQAEFVIPDHLAHADPMVERFECWARSQLAKGFSLAEAASAAGTSERTLARRLQSVLGKTPLSYFQDLRVEHAVHLLRTGNASVDQVAAQVGYSDGVTLRALLRRKLGRGVRELRRGG</sequence>
<protein>
    <submittedName>
        <fullName evidence="4">AraC family transcriptional regulator</fullName>
    </submittedName>
</protein>
<keyword evidence="5" id="KW-1185">Reference proteome</keyword>
<dbReference type="RefSeq" id="WP_034734219.1">
    <property type="nucleotide sequence ID" value="NZ_JPIN01000017.1"/>
</dbReference>
<dbReference type="Proteomes" id="UP000053718">
    <property type="component" value="Unassembled WGS sequence"/>
</dbReference>
<accession>A0A094J5K8</accession>
<dbReference type="SUPFAM" id="SSF52317">
    <property type="entry name" value="Class I glutamine amidotransferase-like"/>
    <property type="match status" value="1"/>
</dbReference>
<dbReference type="PANTHER" id="PTHR43130">
    <property type="entry name" value="ARAC-FAMILY TRANSCRIPTIONAL REGULATOR"/>
    <property type="match status" value="1"/>
</dbReference>
<gene>
    <name evidence="4" type="ORF">IDAT_12540</name>
</gene>
<dbReference type="eggNOG" id="COG4977">
    <property type="taxonomic scope" value="Bacteria"/>
</dbReference>
<dbReference type="GO" id="GO:0043565">
    <property type="term" value="F:sequence-specific DNA binding"/>
    <property type="evidence" value="ECO:0007669"/>
    <property type="project" value="InterPro"/>
</dbReference>
<dbReference type="Gene3D" id="3.40.50.880">
    <property type="match status" value="1"/>
</dbReference>
<reference evidence="4 5" key="1">
    <citation type="submission" date="2014-06" db="EMBL/GenBank/DDBJ databases">
        <title>Draft genome sequence of Idiomarina sp. MCCC 1A10513.</title>
        <authorList>
            <person name="Du J."/>
            <person name="Lai Q."/>
            <person name="Shao Z."/>
        </authorList>
    </citation>
    <scope>NUCLEOTIDE SEQUENCE [LARGE SCALE GENOMIC DNA]</scope>
    <source>
        <strain evidence="4 5">MCCC 1A10513</strain>
    </source>
</reference>
<evidence type="ECO:0000313" key="4">
    <source>
        <dbReference type="EMBL" id="KFZ27826.1"/>
    </source>
</evidence>
<name>A0A094J5K8_9GAMM</name>
<keyword evidence="2" id="KW-0804">Transcription</keyword>
<dbReference type="SMART" id="SM00342">
    <property type="entry name" value="HTH_ARAC"/>
    <property type="match status" value="1"/>
</dbReference>
<dbReference type="InterPro" id="IPR009057">
    <property type="entry name" value="Homeodomain-like_sf"/>
</dbReference>
<dbReference type="InterPro" id="IPR029062">
    <property type="entry name" value="Class_I_gatase-like"/>
</dbReference>
<organism evidence="4 5">
    <name type="scientific">Pseudidiomarina atlantica</name>
    <dbReference type="NCBI Taxonomy" id="1517416"/>
    <lineage>
        <taxon>Bacteria</taxon>
        <taxon>Pseudomonadati</taxon>
        <taxon>Pseudomonadota</taxon>
        <taxon>Gammaproteobacteria</taxon>
        <taxon>Alteromonadales</taxon>
        <taxon>Idiomarinaceae</taxon>
        <taxon>Pseudidiomarina</taxon>
    </lineage>
</organism>
<dbReference type="EMBL" id="JPIN01000017">
    <property type="protein sequence ID" value="KFZ27826.1"/>
    <property type="molecule type" value="Genomic_DNA"/>
</dbReference>
<dbReference type="OrthoDB" id="9803764at2"/>